<dbReference type="Pfam" id="PF12704">
    <property type="entry name" value="MacB_PCD"/>
    <property type="match status" value="1"/>
</dbReference>
<keyword evidence="6 7" id="KW-0472">Membrane</keyword>
<reference evidence="10 11" key="1">
    <citation type="submission" date="2024-04" db="EMBL/GenBank/DDBJ databases">
        <title>Flavobacterium sp. DGU11 16S ribosomal RNA gene Genome sequencing and assembly.</title>
        <authorList>
            <person name="Park S."/>
        </authorList>
    </citation>
    <scope>NUCLEOTIDE SEQUENCE [LARGE SCALE GENOMIC DNA]</scope>
    <source>
        <strain evidence="10 11">DGU11</strain>
    </source>
</reference>
<dbReference type="InterPro" id="IPR003838">
    <property type="entry name" value="ABC3_permease_C"/>
</dbReference>
<dbReference type="PANTHER" id="PTHR30489">
    <property type="entry name" value="LIPOPROTEIN-RELEASING SYSTEM TRANSMEMBRANE PROTEIN LOLE"/>
    <property type="match status" value="1"/>
</dbReference>
<gene>
    <name evidence="10" type="ORF">AAEO56_13290</name>
</gene>
<evidence type="ECO:0000313" key="11">
    <source>
        <dbReference type="Proteomes" id="UP001464555"/>
    </source>
</evidence>
<feature type="transmembrane region" description="Helical" evidence="7">
    <location>
        <begin position="21"/>
        <end position="46"/>
    </location>
</feature>
<evidence type="ECO:0000256" key="1">
    <source>
        <dbReference type="ARBA" id="ARBA00004651"/>
    </source>
</evidence>
<keyword evidence="11" id="KW-1185">Reference proteome</keyword>
<feature type="transmembrane region" description="Helical" evidence="7">
    <location>
        <begin position="273"/>
        <end position="300"/>
    </location>
</feature>
<evidence type="ECO:0000256" key="2">
    <source>
        <dbReference type="ARBA" id="ARBA00005236"/>
    </source>
</evidence>
<evidence type="ECO:0000256" key="3">
    <source>
        <dbReference type="ARBA" id="ARBA00022475"/>
    </source>
</evidence>
<feature type="transmembrane region" description="Helical" evidence="7">
    <location>
        <begin position="321"/>
        <end position="348"/>
    </location>
</feature>
<keyword evidence="5 7" id="KW-1133">Transmembrane helix</keyword>
<dbReference type="Pfam" id="PF02687">
    <property type="entry name" value="FtsX"/>
    <property type="match status" value="1"/>
</dbReference>
<evidence type="ECO:0000256" key="7">
    <source>
        <dbReference type="SAM" id="Phobius"/>
    </source>
</evidence>
<organism evidence="10 11">
    <name type="scientific">Flavobacterium arundinis</name>
    <dbReference type="NCBI Taxonomy" id="3139143"/>
    <lineage>
        <taxon>Bacteria</taxon>
        <taxon>Pseudomonadati</taxon>
        <taxon>Bacteroidota</taxon>
        <taxon>Flavobacteriia</taxon>
        <taxon>Flavobacteriales</taxon>
        <taxon>Flavobacteriaceae</taxon>
        <taxon>Flavobacterium</taxon>
    </lineage>
</organism>
<protein>
    <submittedName>
        <fullName evidence="10">FtsX-like permease family protein</fullName>
    </submittedName>
</protein>
<feature type="domain" description="ABC3 transporter permease C-terminal" evidence="8">
    <location>
        <begin position="277"/>
        <end position="396"/>
    </location>
</feature>
<evidence type="ECO:0000259" key="9">
    <source>
        <dbReference type="Pfam" id="PF12704"/>
    </source>
</evidence>
<evidence type="ECO:0000256" key="6">
    <source>
        <dbReference type="ARBA" id="ARBA00023136"/>
    </source>
</evidence>
<dbReference type="PANTHER" id="PTHR30489:SF0">
    <property type="entry name" value="LIPOPROTEIN-RELEASING SYSTEM TRANSMEMBRANE PROTEIN LOLE"/>
    <property type="match status" value="1"/>
</dbReference>
<evidence type="ECO:0000313" key="10">
    <source>
        <dbReference type="EMBL" id="MEL1245245.1"/>
    </source>
</evidence>
<name>A0ABU9HZA9_9FLAO</name>
<feature type="transmembrane region" description="Helical" evidence="7">
    <location>
        <begin position="368"/>
        <end position="390"/>
    </location>
</feature>
<dbReference type="InterPro" id="IPR051447">
    <property type="entry name" value="Lipoprotein-release_system"/>
</dbReference>
<keyword evidence="4 7" id="KW-0812">Transmembrane</keyword>
<comment type="similarity">
    <text evidence="2">Belongs to the ABC-4 integral membrane protein family. LolC/E subfamily.</text>
</comment>
<dbReference type="EMBL" id="JBBYHR010000007">
    <property type="protein sequence ID" value="MEL1245245.1"/>
    <property type="molecule type" value="Genomic_DNA"/>
</dbReference>
<keyword evidence="3" id="KW-1003">Cell membrane</keyword>
<evidence type="ECO:0000259" key="8">
    <source>
        <dbReference type="Pfam" id="PF02687"/>
    </source>
</evidence>
<comment type="subcellular location">
    <subcellularLocation>
        <location evidence="1">Cell membrane</location>
        <topology evidence="1">Multi-pass membrane protein</topology>
    </subcellularLocation>
</comment>
<comment type="caution">
    <text evidence="10">The sequence shown here is derived from an EMBL/GenBank/DDBJ whole genome shotgun (WGS) entry which is preliminary data.</text>
</comment>
<dbReference type="InterPro" id="IPR025857">
    <property type="entry name" value="MacB_PCD"/>
</dbReference>
<evidence type="ECO:0000256" key="4">
    <source>
        <dbReference type="ARBA" id="ARBA00022692"/>
    </source>
</evidence>
<evidence type="ECO:0000256" key="5">
    <source>
        <dbReference type="ARBA" id="ARBA00022989"/>
    </source>
</evidence>
<feature type="domain" description="MacB-like periplasmic core" evidence="9">
    <location>
        <begin position="25"/>
        <end position="246"/>
    </location>
</feature>
<accession>A0ABU9HZA9</accession>
<proteinExistence type="inferred from homology"/>
<sequence length="401" mass="44147">MGFPFYIARRYTISRSKSTAVNIITAIAAVAILASTAALFIILSAFSGLKDFSLSFTDTTDPDLKLSPIGGKTFIISPQQEQQLKALKGVAIYSKVAEERVLFYFDGKEQVAVLKGTDSLFTQVNPMKTKLVGGQWPITETSQVVVGADIFTKLSLGLFDYNRVLEVYVPKPGKGPIQTPEDAFNKGGLNVVGVYSVNDDVNGRYVFCNLDTAQKLLDFPSNKLTSIEFKLAPGAAEDDVRQQLQTIFSNKIIIKNRAQLNDSLYKMLNAENLVTYLFCSLVVVLTLFCLAGALIMLILDKKENIKTLYSLGTEVSSLRKIFLYQGIFITVLGIFFGLLIASGVILLQQHFSLFMITADMAYPVTFNFQNLFVVLATILTLGVLASWIAAARVNKKLLENS</sequence>
<dbReference type="RefSeq" id="WP_341697558.1">
    <property type="nucleotide sequence ID" value="NZ_JBBYHR010000007.1"/>
</dbReference>
<dbReference type="Proteomes" id="UP001464555">
    <property type="component" value="Unassembled WGS sequence"/>
</dbReference>